<dbReference type="Proteomes" id="UP001208689">
    <property type="component" value="Chromosome"/>
</dbReference>
<name>A0ABY6HK95_9ARCH</name>
<organism evidence="1 2">
    <name type="scientific">Candidatus Lokiarchaeum ossiferum</name>
    <dbReference type="NCBI Taxonomy" id="2951803"/>
    <lineage>
        <taxon>Archaea</taxon>
        <taxon>Promethearchaeati</taxon>
        <taxon>Promethearchaeota</taxon>
        <taxon>Promethearchaeia</taxon>
        <taxon>Promethearchaeales</taxon>
        <taxon>Promethearchaeaceae</taxon>
        <taxon>Candidatus Lokiarchaeum</taxon>
    </lineage>
</organism>
<evidence type="ECO:0000313" key="2">
    <source>
        <dbReference type="Proteomes" id="UP001208689"/>
    </source>
</evidence>
<gene>
    <name evidence="1" type="ORF">NEF87_000229</name>
</gene>
<accession>A0ABY6HK95</accession>
<sequence length="191" mass="22385">MDNILQNADILHKEASDLLSSMGLLKLLTQYGNSHLTGSYYYNLMTWRDIDICVEIDSVDKTKIFEVGRAIALFPYTSTMYFRNEFVLNTVGNPKGIFWCVEILLPSSQLWKIDILFANKEEIHKILKNGEEIKQKVTPSIRRSILEIKTPLSKRLEYRRSYRSVDIYHAVIHDGIRTVGEWDIWWKAKKR</sequence>
<protein>
    <recommendedName>
        <fullName evidence="3">Nucleotidyltransferase family protein</fullName>
    </recommendedName>
</protein>
<proteinExistence type="predicted"/>
<dbReference type="EMBL" id="CP104013">
    <property type="protein sequence ID" value="UYP43944.1"/>
    <property type="molecule type" value="Genomic_DNA"/>
</dbReference>
<reference evidence="1" key="1">
    <citation type="submission" date="2022-09" db="EMBL/GenBank/DDBJ databases">
        <title>Actin cytoskeleton and complex cell architecture in an #Asgard archaeon.</title>
        <authorList>
            <person name="Ponce Toledo R.I."/>
            <person name="Schleper C."/>
            <person name="Rodrigues Oliveira T."/>
            <person name="Wollweber F."/>
            <person name="Xu J."/>
            <person name="Rittmann S."/>
            <person name="Klingl A."/>
            <person name="Pilhofer M."/>
        </authorList>
    </citation>
    <scope>NUCLEOTIDE SEQUENCE</scope>
    <source>
        <strain evidence="1">B-35</strain>
    </source>
</reference>
<keyword evidence="2" id="KW-1185">Reference proteome</keyword>
<evidence type="ECO:0008006" key="3">
    <source>
        <dbReference type="Google" id="ProtNLM"/>
    </source>
</evidence>
<evidence type="ECO:0000313" key="1">
    <source>
        <dbReference type="EMBL" id="UYP43944.1"/>
    </source>
</evidence>